<accession>L5KT69</accession>
<evidence type="ECO:0000256" key="1">
    <source>
        <dbReference type="SAM" id="MobiDB-lite"/>
    </source>
</evidence>
<evidence type="ECO:0000313" key="3">
    <source>
        <dbReference type="Proteomes" id="UP000010552"/>
    </source>
</evidence>
<feature type="region of interest" description="Disordered" evidence="1">
    <location>
        <begin position="99"/>
        <end position="118"/>
    </location>
</feature>
<gene>
    <name evidence="2" type="ORF">PAL_GLEAN10004218</name>
</gene>
<dbReference type="Proteomes" id="UP000010552">
    <property type="component" value="Unassembled WGS sequence"/>
</dbReference>
<name>L5KT69_PTEAL</name>
<reference evidence="3" key="1">
    <citation type="journal article" date="2013" name="Science">
        <title>Comparative analysis of bat genomes provides insight into the evolution of flight and immunity.</title>
        <authorList>
            <person name="Zhang G."/>
            <person name="Cowled C."/>
            <person name="Shi Z."/>
            <person name="Huang Z."/>
            <person name="Bishop-Lilly K.A."/>
            <person name="Fang X."/>
            <person name="Wynne J.W."/>
            <person name="Xiong Z."/>
            <person name="Baker M.L."/>
            <person name="Zhao W."/>
            <person name="Tachedjian M."/>
            <person name="Zhu Y."/>
            <person name="Zhou P."/>
            <person name="Jiang X."/>
            <person name="Ng J."/>
            <person name="Yang L."/>
            <person name="Wu L."/>
            <person name="Xiao J."/>
            <person name="Feng Y."/>
            <person name="Chen Y."/>
            <person name="Sun X."/>
            <person name="Zhang Y."/>
            <person name="Marsh G.A."/>
            <person name="Crameri G."/>
            <person name="Broder C.C."/>
            <person name="Frey K.G."/>
            <person name="Wang L.F."/>
            <person name="Wang J."/>
        </authorList>
    </citation>
    <scope>NUCLEOTIDE SEQUENCE [LARGE SCALE GENOMIC DNA]</scope>
</reference>
<proteinExistence type="predicted"/>
<dbReference type="EMBL" id="KB030578">
    <property type="protein sequence ID" value="ELK14146.1"/>
    <property type="molecule type" value="Genomic_DNA"/>
</dbReference>
<dbReference type="InParanoid" id="L5KT69"/>
<dbReference type="AlphaFoldDB" id="L5KT69"/>
<evidence type="ECO:0000313" key="2">
    <source>
        <dbReference type="EMBL" id="ELK14146.1"/>
    </source>
</evidence>
<organism evidence="2 3">
    <name type="scientific">Pteropus alecto</name>
    <name type="common">Black flying fox</name>
    <dbReference type="NCBI Taxonomy" id="9402"/>
    <lineage>
        <taxon>Eukaryota</taxon>
        <taxon>Metazoa</taxon>
        <taxon>Chordata</taxon>
        <taxon>Craniata</taxon>
        <taxon>Vertebrata</taxon>
        <taxon>Euteleostomi</taxon>
        <taxon>Mammalia</taxon>
        <taxon>Eutheria</taxon>
        <taxon>Laurasiatheria</taxon>
        <taxon>Chiroptera</taxon>
        <taxon>Yinpterochiroptera</taxon>
        <taxon>Pteropodoidea</taxon>
        <taxon>Pteropodidae</taxon>
        <taxon>Pteropodinae</taxon>
        <taxon>Pteropus</taxon>
    </lineage>
</organism>
<keyword evidence="3" id="KW-1185">Reference proteome</keyword>
<protein>
    <submittedName>
        <fullName evidence="2">Uncharacterized protein</fullName>
    </submittedName>
</protein>
<sequence length="118" mass="13137">MEMVRPILRTLLPPAGDRRKPVTGEWVSAQVEMSYLFIQQLLRDGGEESQRALSLTLLFTIGKFMLSQSNYPKSWQEALKSSYVAAAILCGDHGLDVGGEPQPPYLEPFPEAEQKALT</sequence>